<dbReference type="KEGG" id="vg:56167044"/>
<name>A0A1U9AJC2_9CAUD</name>
<dbReference type="Pfam" id="PF06820">
    <property type="entry name" value="Phage_fiber_C"/>
    <property type="match status" value="1"/>
</dbReference>
<feature type="domain" description="Bacteriophage 933W L0121 tail fibre C-terminal" evidence="1">
    <location>
        <begin position="68"/>
        <end position="129"/>
    </location>
</feature>
<dbReference type="EMBL" id="KU977419">
    <property type="protein sequence ID" value="ANJ63864.1"/>
    <property type="molecule type" value="Genomic_DNA"/>
</dbReference>
<reference evidence="2 3" key="1">
    <citation type="submission" date="2016-03" db="EMBL/GenBank/DDBJ databases">
        <title>Insights into the emergence of pathogens by genomic analysis of Shiga toxin 1 encoding bacteriophages originating from clinical Australian Escherichia coli O157 isolates.</title>
        <authorList>
            <person name="Sim E.M."/>
            <person name="Chandry S.P."/>
            <person name="Beatson S.A."/>
            <person name="Gobius K.S."/>
            <person name="Petty N.K."/>
        </authorList>
    </citation>
    <scope>NUCLEOTIDE SEQUENCE [LARGE SCALE GENOMIC DNA]</scope>
</reference>
<sequence>MPHGFRVFFSICRSGLVTGRGRMLRGLMKWAVIQAEQENDMNILKKLMQRLCGHGKHDDREDGELLTAQLRLGPADILESDENGIIPEQDRVITQVVILDADKKQIQCVVRPLQILRADGRWENIGGMK</sequence>
<keyword evidence="3" id="KW-1185">Reference proteome</keyword>
<dbReference type="Proteomes" id="UP000224310">
    <property type="component" value="Segment"/>
</dbReference>
<evidence type="ECO:0000313" key="2">
    <source>
        <dbReference type="EMBL" id="ANJ63864.1"/>
    </source>
</evidence>
<gene>
    <name evidence="2" type="primary">atfT</name>
    <name evidence="2" type="ORF">AU5Stx1_710</name>
</gene>
<dbReference type="GeneID" id="56167044"/>
<evidence type="ECO:0000259" key="1">
    <source>
        <dbReference type="Pfam" id="PF06820"/>
    </source>
</evidence>
<protein>
    <submittedName>
        <fullName evidence="2">Alternate tail fiber tip</fullName>
    </submittedName>
</protein>
<organism evidence="2 3">
    <name type="scientific">Stx1 converting phage AU5Stx1</name>
    <dbReference type="NCBI Taxonomy" id="1855815"/>
    <lineage>
        <taxon>Viruses</taxon>
        <taxon>Duplodnaviria</taxon>
        <taxon>Heunggongvirae</taxon>
        <taxon>Uroviricota</taxon>
        <taxon>Caudoviricetes</taxon>
        <taxon>Sepvirinae</taxon>
        <taxon>Traversvirus</taxon>
        <taxon>Traversvirus AU5Stx1</taxon>
    </lineage>
</organism>
<proteinExistence type="predicted"/>
<accession>A0A1U9AJC2</accession>
<dbReference type="InterPro" id="IPR009640">
    <property type="entry name" value="Phage_933W_L0121_C"/>
</dbReference>
<evidence type="ECO:0000313" key="3">
    <source>
        <dbReference type="Proteomes" id="UP000224310"/>
    </source>
</evidence>
<dbReference type="RefSeq" id="YP_009908095.1">
    <property type="nucleotide sequence ID" value="NC_049920.1"/>
</dbReference>